<comment type="similarity">
    <text evidence="1">Belongs to the helicase family. RecQ subfamily.</text>
</comment>
<proteinExistence type="inferred from homology"/>
<dbReference type="InParanoid" id="A0A067MHQ5"/>
<evidence type="ECO:0000256" key="1">
    <source>
        <dbReference type="ARBA" id="ARBA00005446"/>
    </source>
</evidence>
<dbReference type="OrthoDB" id="5409596at2759"/>
<dbReference type="PROSITE" id="PS51194">
    <property type="entry name" value="HELICASE_CTER"/>
    <property type="match status" value="1"/>
</dbReference>
<evidence type="ECO:0000256" key="2">
    <source>
        <dbReference type="ARBA" id="ARBA00023125"/>
    </source>
</evidence>
<evidence type="ECO:0000313" key="8">
    <source>
        <dbReference type="Proteomes" id="UP000027195"/>
    </source>
</evidence>
<dbReference type="GO" id="GO:0009378">
    <property type="term" value="F:four-way junction helicase activity"/>
    <property type="evidence" value="ECO:0007669"/>
    <property type="project" value="TreeGrafter"/>
</dbReference>
<dbReference type="SUPFAM" id="SSF52540">
    <property type="entry name" value="P-loop containing nucleoside triphosphate hydrolases"/>
    <property type="match status" value="1"/>
</dbReference>
<feature type="domain" description="Helicase C-terminal" evidence="6">
    <location>
        <begin position="88"/>
        <end position="232"/>
    </location>
</feature>
<organism evidence="7 8">
    <name type="scientific">Botryobasidium botryosum (strain FD-172 SS1)</name>
    <dbReference type="NCBI Taxonomy" id="930990"/>
    <lineage>
        <taxon>Eukaryota</taxon>
        <taxon>Fungi</taxon>
        <taxon>Dikarya</taxon>
        <taxon>Basidiomycota</taxon>
        <taxon>Agaricomycotina</taxon>
        <taxon>Agaricomycetes</taxon>
        <taxon>Cantharellales</taxon>
        <taxon>Botryobasidiaceae</taxon>
        <taxon>Botryobasidium</taxon>
    </lineage>
</organism>
<dbReference type="STRING" id="930990.A0A067MHQ5"/>
<dbReference type="HOGENOM" id="CLU_001103_19_1_1"/>
<evidence type="ECO:0000256" key="5">
    <source>
        <dbReference type="ARBA" id="ARBA00034808"/>
    </source>
</evidence>
<dbReference type="GO" id="GO:0005694">
    <property type="term" value="C:chromosome"/>
    <property type="evidence" value="ECO:0007669"/>
    <property type="project" value="TreeGrafter"/>
</dbReference>
<evidence type="ECO:0000256" key="3">
    <source>
        <dbReference type="ARBA" id="ARBA00023235"/>
    </source>
</evidence>
<dbReference type="InterPro" id="IPR027417">
    <property type="entry name" value="P-loop_NTPase"/>
</dbReference>
<dbReference type="InterPro" id="IPR001650">
    <property type="entry name" value="Helicase_C-like"/>
</dbReference>
<reference evidence="8" key="1">
    <citation type="journal article" date="2014" name="Proc. Natl. Acad. Sci. U.S.A.">
        <title>Extensive sampling of basidiomycete genomes demonstrates inadequacy of the white-rot/brown-rot paradigm for wood decay fungi.</title>
        <authorList>
            <person name="Riley R."/>
            <person name="Salamov A.A."/>
            <person name="Brown D.W."/>
            <person name="Nagy L.G."/>
            <person name="Floudas D."/>
            <person name="Held B.W."/>
            <person name="Levasseur A."/>
            <person name="Lombard V."/>
            <person name="Morin E."/>
            <person name="Otillar R."/>
            <person name="Lindquist E.A."/>
            <person name="Sun H."/>
            <person name="LaButti K.M."/>
            <person name="Schmutz J."/>
            <person name="Jabbour D."/>
            <person name="Luo H."/>
            <person name="Baker S.E."/>
            <person name="Pisabarro A.G."/>
            <person name="Walton J.D."/>
            <person name="Blanchette R.A."/>
            <person name="Henrissat B."/>
            <person name="Martin F."/>
            <person name="Cullen D."/>
            <person name="Hibbett D.S."/>
            <person name="Grigoriev I.V."/>
        </authorList>
    </citation>
    <scope>NUCLEOTIDE SEQUENCE [LARGE SCALE GENOMIC DNA]</scope>
    <source>
        <strain evidence="8">FD-172 SS1</strain>
    </source>
</reference>
<accession>A0A067MHQ5</accession>
<dbReference type="EC" id="5.6.2.4" evidence="5"/>
<gene>
    <name evidence="7" type="ORF">BOTBODRAFT_72662</name>
</gene>
<dbReference type="GO" id="GO:0043138">
    <property type="term" value="F:3'-5' DNA helicase activity"/>
    <property type="evidence" value="ECO:0007669"/>
    <property type="project" value="UniProtKB-EC"/>
</dbReference>
<dbReference type="EMBL" id="KL198059">
    <property type="protein sequence ID" value="KDQ11402.1"/>
    <property type="molecule type" value="Genomic_DNA"/>
</dbReference>
<dbReference type="GO" id="GO:0000724">
    <property type="term" value="P:double-strand break repair via homologous recombination"/>
    <property type="evidence" value="ECO:0007669"/>
    <property type="project" value="TreeGrafter"/>
</dbReference>
<dbReference type="Proteomes" id="UP000027195">
    <property type="component" value="Unassembled WGS sequence"/>
</dbReference>
<keyword evidence="2" id="KW-0238">DNA-binding</keyword>
<comment type="catalytic activity">
    <reaction evidence="4">
        <text>Couples ATP hydrolysis with the unwinding of duplex DNA by translocating in the 3'-5' direction.</text>
        <dbReference type="EC" id="5.6.2.4"/>
    </reaction>
</comment>
<feature type="non-terminal residue" evidence="7">
    <location>
        <position position="1"/>
    </location>
</feature>
<evidence type="ECO:0000259" key="6">
    <source>
        <dbReference type="PROSITE" id="PS51194"/>
    </source>
</evidence>
<dbReference type="AlphaFoldDB" id="A0A067MHQ5"/>
<protein>
    <recommendedName>
        <fullName evidence="5">DNA 3'-5' helicase</fullName>
        <ecNumber evidence="5">5.6.2.4</ecNumber>
    </recommendedName>
</protein>
<keyword evidence="3" id="KW-0413">Isomerase</keyword>
<evidence type="ECO:0000256" key="4">
    <source>
        <dbReference type="ARBA" id="ARBA00034617"/>
    </source>
</evidence>
<dbReference type="GO" id="GO:0003677">
    <property type="term" value="F:DNA binding"/>
    <property type="evidence" value="ECO:0007669"/>
    <property type="project" value="UniProtKB-KW"/>
</dbReference>
<keyword evidence="8" id="KW-1185">Reference proteome</keyword>
<dbReference type="Gene3D" id="3.40.50.300">
    <property type="entry name" value="P-loop containing nucleotide triphosphate hydrolases"/>
    <property type="match status" value="2"/>
</dbReference>
<name>A0A067MHQ5_BOTB1</name>
<evidence type="ECO:0000313" key="7">
    <source>
        <dbReference type="EMBL" id="KDQ11402.1"/>
    </source>
</evidence>
<dbReference type="Pfam" id="PF00271">
    <property type="entry name" value="Helicase_C"/>
    <property type="match status" value="1"/>
</dbReference>
<sequence length="232" mass="25867">GIIFDEAHCLSSWGSTFRPEYHKLGQLRSLLFPDTAFYATSATMPPCIYKDVCQVLGMKSATTVAIQIETDRPNIQYTCRTLACGSQGFESLDFLIPEDVQSPEDIPLTLVYLDSITDCKNAAKHLWQCLPDSMKGWDGDTQLPLEECVVSWFTSVMLRRFKDNAMSHFKAGSLRILCCTDAAGMGCDIPNVMQVVQYHVPTSLEALVQHFGHCVRNPELISEAYLLVNTSV</sequence>
<feature type="non-terminal residue" evidence="7">
    <location>
        <position position="232"/>
    </location>
</feature>
<dbReference type="PANTHER" id="PTHR13710:SF105">
    <property type="entry name" value="ATP-DEPENDENT DNA HELICASE Q1"/>
    <property type="match status" value="1"/>
</dbReference>
<dbReference type="GO" id="GO:0005737">
    <property type="term" value="C:cytoplasm"/>
    <property type="evidence" value="ECO:0007669"/>
    <property type="project" value="TreeGrafter"/>
</dbReference>
<dbReference type="PANTHER" id="PTHR13710">
    <property type="entry name" value="DNA HELICASE RECQ FAMILY MEMBER"/>
    <property type="match status" value="1"/>
</dbReference>
<dbReference type="SMART" id="SM00490">
    <property type="entry name" value="HELICc"/>
    <property type="match status" value="1"/>
</dbReference>